<accession>A0AB94IQ15</accession>
<sequence length="702" mass="83505">MNQISDDLKVVHFELSNRKINIIFPTTPFVNKEGVSFFCKKRKEEKRYYLKCDMKVIKDSTLVSIEIEQFKKYFQSEVRLDLYMENLNEVGENPVRVYFAKFSNNIERYQKPVYLKNDFYLSSYITKNNHVSIVINTEEKIKSEMFEGHVKLHKLKVKKVNLNVSFDIDTKVKVEIKAIILKHRKGPEQIRIKLGPNQIKENRVEISLDMKNVELLQFYWDFYVEVISEKLGNVHLRVKNFSILNKFKLQYFPSIFTIKNKNDYIILPYITQSEDFSINYRLKGRYEDKKFKINEIIAFILYILFGFFFIGSKIWLIHEKFSETAQDNSFSFFKYCYKNHPNKKVYFVIKKESEDCVHTIPYKKRVAHFMSVKHLFLILVSKRIISSEAKGHGFAWRVSQGMIKPRLNQKKYIFLQHGVLGLKKVDGTFNANGNNHADLFVTSSEIEKNIVHDYLGYPLENIIVTGLARWDELERQHTHEKTEILCMPTWRNWLEEVTDEEFIRSDYFQKYLELITSTELRNFLSEQDLYLNFYLHPKFIQYAKLFNSVDNRINIIEFGEQTVNSLIKRSSMLITDYSSVAWEYCYLDKPVLFFQFDKGKYESLQGSYLDLDKDLFGRNSFDVNTLICHLKELVAAGMKLDNSIIKQKSKFFKYIDQNNCSRIYQEIIKNEESTSHKEELMYALKRSPIVRTVWRKVKGIRT</sequence>
<dbReference type="RefSeq" id="WP_024027940.1">
    <property type="nucleotide sequence ID" value="NZ_ALAN01000058.1"/>
</dbReference>
<dbReference type="PANTHER" id="PTHR37316:SF3">
    <property type="entry name" value="TEICHOIC ACID GLYCEROL-PHOSPHATE TRANSFERASE"/>
    <property type="match status" value="1"/>
</dbReference>
<dbReference type="Gene3D" id="3.40.50.12580">
    <property type="match status" value="1"/>
</dbReference>
<evidence type="ECO:0000313" key="3">
    <source>
        <dbReference type="Proteomes" id="UP000018877"/>
    </source>
</evidence>
<dbReference type="InterPro" id="IPR043148">
    <property type="entry name" value="TagF_C"/>
</dbReference>
<keyword evidence="3" id="KW-1185">Reference proteome</keyword>
<keyword evidence="1" id="KW-0472">Membrane</keyword>
<dbReference type="SUPFAM" id="SSF53756">
    <property type="entry name" value="UDP-Glycosyltransferase/glycogen phosphorylase"/>
    <property type="match status" value="1"/>
</dbReference>
<dbReference type="Pfam" id="PF04464">
    <property type="entry name" value="Glyphos_transf"/>
    <property type="match status" value="1"/>
</dbReference>
<name>A0AB94IQ15_9BACI</name>
<dbReference type="Proteomes" id="UP000018877">
    <property type="component" value="Unassembled WGS sequence"/>
</dbReference>
<dbReference type="AlphaFoldDB" id="A0AB94IQ15"/>
<evidence type="ECO:0000256" key="1">
    <source>
        <dbReference type="SAM" id="Phobius"/>
    </source>
</evidence>
<reference evidence="2 3" key="1">
    <citation type="journal article" date="2014" name="Environ. Microbiol.">
        <title>The nitrate-ammonifying and nosZ-carrying bacterium Bacillus vireti is a potent source and sink for nitric and nitrous oxide under high nitrate conditions.</title>
        <authorList>
            <person name="Mania D."/>
            <person name="Heylen K."/>
            <person name="van Spanning R.J."/>
            <person name="Frostegard A."/>
        </authorList>
    </citation>
    <scope>NUCLEOTIDE SEQUENCE [LARGE SCALE GENOMIC DNA]</scope>
    <source>
        <strain evidence="2 3">LMG 21834</strain>
    </source>
</reference>
<feature type="transmembrane region" description="Helical" evidence="1">
    <location>
        <begin position="296"/>
        <end position="316"/>
    </location>
</feature>
<protein>
    <submittedName>
        <fullName evidence="2">Uncharacterized protein</fullName>
    </submittedName>
</protein>
<evidence type="ECO:0000313" key="2">
    <source>
        <dbReference type="EMBL" id="ETI69165.1"/>
    </source>
</evidence>
<organism evidence="2 3">
    <name type="scientific">Neobacillus vireti LMG 21834</name>
    <dbReference type="NCBI Taxonomy" id="1131730"/>
    <lineage>
        <taxon>Bacteria</taxon>
        <taxon>Bacillati</taxon>
        <taxon>Bacillota</taxon>
        <taxon>Bacilli</taxon>
        <taxon>Bacillales</taxon>
        <taxon>Bacillaceae</taxon>
        <taxon>Neobacillus</taxon>
    </lineage>
</organism>
<dbReference type="GO" id="GO:0016020">
    <property type="term" value="C:membrane"/>
    <property type="evidence" value="ECO:0007669"/>
    <property type="project" value="InterPro"/>
</dbReference>
<dbReference type="EMBL" id="ALAN01000058">
    <property type="protein sequence ID" value="ETI69165.1"/>
    <property type="molecule type" value="Genomic_DNA"/>
</dbReference>
<dbReference type="GO" id="GO:0047355">
    <property type="term" value="F:CDP-glycerol glycerophosphotransferase activity"/>
    <property type="evidence" value="ECO:0007669"/>
    <property type="project" value="InterPro"/>
</dbReference>
<gene>
    <name evidence="2" type="ORF">BAVI_08701</name>
</gene>
<dbReference type="PANTHER" id="PTHR37316">
    <property type="entry name" value="TEICHOIC ACID GLYCEROL-PHOSPHATE PRIMASE"/>
    <property type="match status" value="1"/>
</dbReference>
<comment type="caution">
    <text evidence="2">The sequence shown here is derived from an EMBL/GenBank/DDBJ whole genome shotgun (WGS) entry which is preliminary data.</text>
</comment>
<dbReference type="InterPro" id="IPR051612">
    <property type="entry name" value="Teichoic_Acid_Biosynth"/>
</dbReference>
<dbReference type="InterPro" id="IPR007554">
    <property type="entry name" value="Glycerophosphate_synth"/>
</dbReference>
<keyword evidence="1" id="KW-0812">Transmembrane</keyword>
<keyword evidence="1" id="KW-1133">Transmembrane helix</keyword>
<proteinExistence type="predicted"/>